<comment type="caution">
    <text evidence="1">The sequence shown here is derived from an EMBL/GenBank/DDBJ whole genome shotgun (WGS) entry which is preliminary data.</text>
</comment>
<dbReference type="Proteomes" id="UP000199727">
    <property type="component" value="Unassembled WGS sequence"/>
</dbReference>
<sequence length="47" mass="5414">MRIACLPVAWKTFVASCLMLRMVTRVSLRLVIDARWNHWSNKPSAPS</sequence>
<name>A0A854QG36_CRYNE</name>
<organism evidence="1 2">
    <name type="scientific">Cryptococcus neoformans Tu259-1</name>
    <dbReference type="NCBI Taxonomy" id="1230072"/>
    <lineage>
        <taxon>Eukaryota</taxon>
        <taxon>Fungi</taxon>
        <taxon>Dikarya</taxon>
        <taxon>Basidiomycota</taxon>
        <taxon>Agaricomycotina</taxon>
        <taxon>Tremellomycetes</taxon>
        <taxon>Tremellales</taxon>
        <taxon>Cryptococcaceae</taxon>
        <taxon>Cryptococcus</taxon>
        <taxon>Cryptococcus neoformans species complex</taxon>
    </lineage>
</organism>
<proteinExistence type="predicted"/>
<accession>A0A854QG36</accession>
<dbReference type="AlphaFoldDB" id="A0A854QG36"/>
<reference evidence="1 2" key="1">
    <citation type="submission" date="2017-06" db="EMBL/GenBank/DDBJ databases">
        <title>Global population genomics of the pathogenic fungus Cryptococcus neoformans var. grubii.</title>
        <authorList>
            <person name="Cuomo C."/>
            <person name="Litvintseva A."/>
            <person name="Chen Y."/>
            <person name="Young S."/>
            <person name="Zeng Q."/>
            <person name="Chapman S."/>
            <person name="Gujja S."/>
            <person name="Saif S."/>
            <person name="Birren B."/>
        </authorList>
    </citation>
    <scope>NUCLEOTIDE SEQUENCE [LARGE SCALE GENOMIC DNA]</scope>
    <source>
        <strain evidence="1 2">Tu259-1</strain>
    </source>
</reference>
<evidence type="ECO:0000313" key="1">
    <source>
        <dbReference type="EMBL" id="OXG23880.1"/>
    </source>
</evidence>
<gene>
    <name evidence="1" type="ORF">C361_02420</name>
</gene>
<protein>
    <submittedName>
        <fullName evidence="1">Uncharacterized protein</fullName>
    </submittedName>
</protein>
<dbReference type="EMBL" id="AMKT01000034">
    <property type="protein sequence ID" value="OXG23880.1"/>
    <property type="molecule type" value="Genomic_DNA"/>
</dbReference>
<evidence type="ECO:0000313" key="2">
    <source>
        <dbReference type="Proteomes" id="UP000199727"/>
    </source>
</evidence>